<evidence type="ECO:0000313" key="2">
    <source>
        <dbReference type="EMBL" id="KYJ87751.1"/>
    </source>
</evidence>
<organism evidence="2 3">
    <name type="scientific">Sulfurovum riftiae</name>
    <dbReference type="NCBI Taxonomy" id="1630136"/>
    <lineage>
        <taxon>Bacteria</taxon>
        <taxon>Pseudomonadati</taxon>
        <taxon>Campylobacterota</taxon>
        <taxon>Epsilonproteobacteria</taxon>
        <taxon>Campylobacterales</taxon>
        <taxon>Sulfurovaceae</taxon>
        <taxon>Sulfurovum</taxon>
    </lineage>
</organism>
<accession>A0A151CJQ6</accession>
<feature type="signal peptide" evidence="1">
    <location>
        <begin position="1"/>
        <end position="21"/>
    </location>
</feature>
<name>A0A151CJQ6_9BACT</name>
<comment type="caution">
    <text evidence="2">The sequence shown here is derived from an EMBL/GenBank/DDBJ whole genome shotgun (WGS) entry which is preliminary data.</text>
</comment>
<keyword evidence="1" id="KW-0732">Signal</keyword>
<evidence type="ECO:0008006" key="4">
    <source>
        <dbReference type="Google" id="ProtNLM"/>
    </source>
</evidence>
<dbReference type="Proteomes" id="UP000075359">
    <property type="component" value="Unassembled WGS sequence"/>
</dbReference>
<dbReference type="STRING" id="1630136.AS592_11725"/>
<evidence type="ECO:0000313" key="3">
    <source>
        <dbReference type="Proteomes" id="UP000075359"/>
    </source>
</evidence>
<feature type="chain" id="PRO_5007578608" description="Lipoprotein" evidence="1">
    <location>
        <begin position="22"/>
        <end position="124"/>
    </location>
</feature>
<gene>
    <name evidence="2" type="ORF">AS592_11725</name>
</gene>
<keyword evidence="3" id="KW-1185">Reference proteome</keyword>
<reference evidence="2 3" key="1">
    <citation type="submission" date="2015-11" db="EMBL/GenBank/DDBJ databases">
        <title>Draft genome of Sulfurovum riftiae 1812E, a member of the Epsilonproteobacteria isolated from the tube of the deep-sea hydrothermal vent tubewom Riftia pachyptila.</title>
        <authorList>
            <person name="Vetriani C."/>
            <person name="Giovannelli D."/>
        </authorList>
    </citation>
    <scope>NUCLEOTIDE SEQUENCE [LARGE SCALE GENOMIC DNA]</scope>
    <source>
        <strain evidence="2 3">1812E</strain>
    </source>
</reference>
<dbReference type="PROSITE" id="PS51257">
    <property type="entry name" value="PROKAR_LIPOPROTEIN"/>
    <property type="match status" value="1"/>
</dbReference>
<dbReference type="OrthoDB" id="5373174at2"/>
<dbReference type="RefSeq" id="WP_067328849.1">
    <property type="nucleotide sequence ID" value="NZ_LNKT01000001.1"/>
</dbReference>
<proteinExistence type="predicted"/>
<protein>
    <recommendedName>
        <fullName evidence="4">Lipoprotein</fullName>
    </recommendedName>
</protein>
<sequence length="124" mass="14080">MKLRLLAAGIAALALSGCTNSITSPLAPTPAPVVKKIPYEQASPEKQERFHEDMIAVATSTKNDPNYNRMSLDTPERKAWFKNLMYQLWDGQITKAQFIAEGVSKYPTHRYEFEFVANGFEQRR</sequence>
<dbReference type="EMBL" id="LNKT01000001">
    <property type="protein sequence ID" value="KYJ87751.1"/>
    <property type="molecule type" value="Genomic_DNA"/>
</dbReference>
<dbReference type="AlphaFoldDB" id="A0A151CJQ6"/>
<evidence type="ECO:0000256" key="1">
    <source>
        <dbReference type="SAM" id="SignalP"/>
    </source>
</evidence>